<accession>A0A4W2GXG8</accession>
<dbReference type="PROSITE" id="PS51228">
    <property type="entry name" value="ACB_2"/>
    <property type="match status" value="1"/>
</dbReference>
<dbReference type="PANTHER" id="PTHR43684:SF1">
    <property type="entry name" value="ENOYL-COA DELTA ISOMERASE 2"/>
    <property type="match status" value="1"/>
</dbReference>
<sequence length="454" mass="48934">MAGLAGRFARRWFSGLLGSPLQVPALGLHVRGPAMLASQKDFNNAVSQVKLLKEDPGNEVKLKLYALYKQATEGPCNVPKPGMLDFISKTKWDAWNALGSLSKEAARQNYVDLVSRLSASSESPSPEAPAADRKQPESDSLVVTSEDGITTIRLNRPAKKNALTTQMYHDIIAALQAASKDESAITVLTGSGDYYCSGNDLTNFTHLPAGGLEEMARSAAALLRDFVNCFIDFPKPLVAVVNGPAVGISVTILGLFDVVYATDRASFHTPFSHLGQSPEGCSSYTFPKIMGSSKAAEMLLFGKKLTAQEACAQGLVTEVFPDGTFQKEVWARLKAYSKLPPNNAVLEPEVCGHRARPTPAKVTCAHSNIQEALSSLQGHENFQADHQKQGERKVARGQRGRKQCPKGEVAVRRMHECHRKLPVQKGEALMACAAAGRLQGSAVPLLPCVSPRAE</sequence>
<feature type="domain" description="ACB" evidence="5">
    <location>
        <begin position="38"/>
        <end position="123"/>
    </location>
</feature>
<dbReference type="InterPro" id="IPR051053">
    <property type="entry name" value="ECH/Chromodomain_protein"/>
</dbReference>
<dbReference type="PRINTS" id="PR00689">
    <property type="entry name" value="ACOABINDINGP"/>
</dbReference>
<dbReference type="InterPro" id="IPR022408">
    <property type="entry name" value="Acyl-CoA-binding_prot_CS"/>
</dbReference>
<dbReference type="FunFam" id="3.90.226.10:FF:000084">
    <property type="entry name" value="Enoyl-CoA delta isomerase 2, mitochondrial"/>
    <property type="match status" value="1"/>
</dbReference>
<protein>
    <submittedName>
        <fullName evidence="6">Enoyl-CoA delta isomerase 2</fullName>
    </submittedName>
</protein>
<reference evidence="6 7" key="1">
    <citation type="submission" date="2018-11" db="EMBL/GenBank/DDBJ databases">
        <title>Haplotype-resolved cattle genomes.</title>
        <authorList>
            <person name="Low W.Y."/>
            <person name="Tearle R."/>
            <person name="Bickhart D.M."/>
            <person name="Rosen B.D."/>
            <person name="Koren S."/>
            <person name="Rhie A."/>
            <person name="Hiendleder S."/>
            <person name="Phillippy A.M."/>
            <person name="Smith T.P.L."/>
            <person name="Williams J.L."/>
        </authorList>
    </citation>
    <scope>NUCLEOTIDE SEQUENCE [LARGE SCALE GENOMIC DNA]</scope>
</reference>
<dbReference type="Ensembl" id="ENSBIXT00005051708.1">
    <property type="protein sequence ID" value="ENSBIXP00005023106.1"/>
    <property type="gene ID" value="ENSBIXG00005025904.1"/>
</dbReference>
<dbReference type="SUPFAM" id="SSF52096">
    <property type="entry name" value="ClpP/crotonase"/>
    <property type="match status" value="1"/>
</dbReference>
<feature type="compositionally biased region" description="Low complexity" evidence="4">
    <location>
        <begin position="118"/>
        <end position="129"/>
    </location>
</feature>
<keyword evidence="2" id="KW-0576">Peroxisome</keyword>
<reference evidence="6" key="2">
    <citation type="submission" date="2025-08" db="UniProtKB">
        <authorList>
            <consortium name="Ensembl"/>
        </authorList>
    </citation>
    <scope>IDENTIFICATION</scope>
</reference>
<evidence type="ECO:0000256" key="2">
    <source>
        <dbReference type="ARBA" id="ARBA00023140"/>
    </source>
</evidence>
<dbReference type="Gene3D" id="3.90.226.10">
    <property type="entry name" value="2-enoyl-CoA Hydratase, Chain A, domain 1"/>
    <property type="match status" value="1"/>
</dbReference>
<dbReference type="Pfam" id="PF00887">
    <property type="entry name" value="ACBP"/>
    <property type="match status" value="1"/>
</dbReference>
<dbReference type="PANTHER" id="PTHR43684">
    <property type="match status" value="1"/>
</dbReference>
<dbReference type="CDD" id="cd00435">
    <property type="entry name" value="ACBP"/>
    <property type="match status" value="1"/>
</dbReference>
<evidence type="ECO:0000256" key="1">
    <source>
        <dbReference type="ARBA" id="ARBA00004275"/>
    </source>
</evidence>
<dbReference type="CDD" id="cd06558">
    <property type="entry name" value="crotonase-like"/>
    <property type="match status" value="1"/>
</dbReference>
<dbReference type="GO" id="GO:0000062">
    <property type="term" value="F:fatty-acyl-CoA binding"/>
    <property type="evidence" value="ECO:0007669"/>
    <property type="project" value="InterPro"/>
</dbReference>
<dbReference type="InterPro" id="IPR029045">
    <property type="entry name" value="ClpP/crotonase-like_dom_sf"/>
</dbReference>
<dbReference type="InterPro" id="IPR035984">
    <property type="entry name" value="Acyl-CoA-binding_sf"/>
</dbReference>
<proteinExistence type="predicted"/>
<dbReference type="InterPro" id="IPR000582">
    <property type="entry name" value="Acyl-CoA-binding_protein"/>
</dbReference>
<dbReference type="AlphaFoldDB" id="A0A4W2GXG8"/>
<dbReference type="Proteomes" id="UP000429181">
    <property type="component" value="Chromosome 23"/>
</dbReference>
<evidence type="ECO:0000313" key="7">
    <source>
        <dbReference type="Proteomes" id="UP000429181"/>
    </source>
</evidence>
<dbReference type="InterPro" id="IPR014352">
    <property type="entry name" value="FERM/acyl-CoA-bd_prot_sf"/>
</dbReference>
<evidence type="ECO:0000259" key="5">
    <source>
        <dbReference type="PROSITE" id="PS51228"/>
    </source>
</evidence>
<dbReference type="SUPFAM" id="SSF47027">
    <property type="entry name" value="Acyl-CoA binding protein"/>
    <property type="match status" value="1"/>
</dbReference>
<dbReference type="PROSITE" id="PS00880">
    <property type="entry name" value="ACB_1"/>
    <property type="match status" value="1"/>
</dbReference>
<dbReference type="FunFam" id="1.20.80.10:FF:000026">
    <property type="entry name" value="Enoyl-CoA delta isomerase 2, mitochondrial"/>
    <property type="match status" value="1"/>
</dbReference>
<dbReference type="GO" id="GO:0005777">
    <property type="term" value="C:peroxisome"/>
    <property type="evidence" value="ECO:0007669"/>
    <property type="project" value="UniProtKB-SubCell"/>
</dbReference>
<name>A0A4W2GXG8_BOBOX</name>
<comment type="subcellular location">
    <subcellularLocation>
        <location evidence="1">Peroxisome</location>
    </subcellularLocation>
</comment>
<feature type="compositionally biased region" description="Basic residues" evidence="4">
    <location>
        <begin position="395"/>
        <end position="404"/>
    </location>
</feature>
<keyword evidence="3" id="KW-0413">Isomerase</keyword>
<feature type="region of interest" description="Disordered" evidence="4">
    <location>
        <begin position="383"/>
        <end position="405"/>
    </location>
</feature>
<feature type="compositionally biased region" description="Basic and acidic residues" evidence="4">
    <location>
        <begin position="383"/>
        <end position="394"/>
    </location>
</feature>
<dbReference type="Pfam" id="PF00378">
    <property type="entry name" value="ECH_1"/>
    <property type="match status" value="1"/>
</dbReference>
<gene>
    <name evidence="6" type="primary">ECI2</name>
</gene>
<dbReference type="Gene3D" id="1.20.80.10">
    <property type="match status" value="1"/>
</dbReference>
<evidence type="ECO:0000256" key="3">
    <source>
        <dbReference type="ARBA" id="ARBA00023235"/>
    </source>
</evidence>
<dbReference type="GeneTree" id="ENSGT00940000155105"/>
<feature type="region of interest" description="Disordered" evidence="4">
    <location>
        <begin position="118"/>
        <end position="142"/>
    </location>
</feature>
<dbReference type="InterPro" id="IPR001753">
    <property type="entry name" value="Enoyl-CoA_hydra/iso"/>
</dbReference>
<evidence type="ECO:0000256" key="4">
    <source>
        <dbReference type="SAM" id="MobiDB-lite"/>
    </source>
</evidence>
<dbReference type="GO" id="GO:0004165">
    <property type="term" value="F:delta(3)-delta(2)-enoyl-CoA isomerase activity"/>
    <property type="evidence" value="ECO:0007669"/>
    <property type="project" value="UniProtKB-ARBA"/>
</dbReference>
<dbReference type="GO" id="GO:0005739">
    <property type="term" value="C:mitochondrion"/>
    <property type="evidence" value="ECO:0007669"/>
    <property type="project" value="Ensembl"/>
</dbReference>
<organism evidence="6 7">
    <name type="scientific">Bos indicus x Bos taurus</name>
    <name type="common">Hybrid cattle</name>
    <dbReference type="NCBI Taxonomy" id="30522"/>
    <lineage>
        <taxon>Eukaryota</taxon>
        <taxon>Metazoa</taxon>
        <taxon>Chordata</taxon>
        <taxon>Craniata</taxon>
        <taxon>Vertebrata</taxon>
        <taxon>Euteleostomi</taxon>
        <taxon>Mammalia</taxon>
        <taxon>Eutheria</taxon>
        <taxon>Laurasiatheria</taxon>
        <taxon>Artiodactyla</taxon>
        <taxon>Ruminantia</taxon>
        <taxon>Pecora</taxon>
        <taxon>Bovidae</taxon>
        <taxon>Bovinae</taxon>
        <taxon>Bos</taxon>
    </lineage>
</organism>
<evidence type="ECO:0000313" key="6">
    <source>
        <dbReference type="Ensembl" id="ENSBIXP00005023106.1"/>
    </source>
</evidence>